<dbReference type="GO" id="GO:0022857">
    <property type="term" value="F:transmembrane transporter activity"/>
    <property type="evidence" value="ECO:0007669"/>
    <property type="project" value="InterPro"/>
</dbReference>
<dbReference type="Pfam" id="PF07690">
    <property type="entry name" value="MFS_1"/>
    <property type="match status" value="1"/>
</dbReference>
<feature type="transmembrane region" description="Helical" evidence="5">
    <location>
        <begin position="267"/>
        <end position="284"/>
    </location>
</feature>
<proteinExistence type="predicted"/>
<feature type="transmembrane region" description="Helical" evidence="5">
    <location>
        <begin position="328"/>
        <end position="349"/>
    </location>
</feature>
<reference evidence="7 9" key="1">
    <citation type="submission" date="2017-09" db="EMBL/GenBank/DDBJ databases">
        <title>Biodiversity and function of Thalassospira species in the particle-attached aromatic-hydrocarbon-degrading consortia from the surface seawater of the South China Sea.</title>
        <authorList>
            <person name="Dong C."/>
            <person name="Liu R."/>
            <person name="Shao Z."/>
        </authorList>
    </citation>
    <scope>NUCLEOTIDE SEQUENCE [LARGE SCALE GENOMIC DNA]</scope>
    <source>
        <strain evidence="7 9">CSC1P2</strain>
    </source>
</reference>
<evidence type="ECO:0000256" key="4">
    <source>
        <dbReference type="SAM" id="MobiDB-lite"/>
    </source>
</evidence>
<dbReference type="CDD" id="cd06174">
    <property type="entry name" value="MFS"/>
    <property type="match status" value="1"/>
</dbReference>
<evidence type="ECO:0000256" key="3">
    <source>
        <dbReference type="ARBA" id="ARBA00023136"/>
    </source>
</evidence>
<feature type="region of interest" description="Disordered" evidence="4">
    <location>
        <begin position="1"/>
        <end position="36"/>
    </location>
</feature>
<evidence type="ECO:0000313" key="7">
    <source>
        <dbReference type="EMBL" id="PKR48011.1"/>
    </source>
</evidence>
<evidence type="ECO:0000256" key="5">
    <source>
        <dbReference type="SAM" id="Phobius"/>
    </source>
</evidence>
<dbReference type="EMBL" id="CP024199">
    <property type="protein sequence ID" value="AUG54062.1"/>
    <property type="molecule type" value="Genomic_DNA"/>
</dbReference>
<evidence type="ECO:0000256" key="2">
    <source>
        <dbReference type="ARBA" id="ARBA00022989"/>
    </source>
</evidence>
<dbReference type="OrthoDB" id="9774288at2"/>
<evidence type="ECO:0000313" key="8">
    <source>
        <dbReference type="Proteomes" id="UP000233458"/>
    </source>
</evidence>
<feature type="transmembrane region" description="Helical" evidence="5">
    <location>
        <begin position="45"/>
        <end position="65"/>
    </location>
</feature>
<dbReference type="EMBL" id="NWTK01000026">
    <property type="protein sequence ID" value="PKR48011.1"/>
    <property type="molecule type" value="Genomic_DNA"/>
</dbReference>
<dbReference type="InterPro" id="IPR011701">
    <property type="entry name" value="MFS"/>
</dbReference>
<feature type="transmembrane region" description="Helical" evidence="5">
    <location>
        <begin position="172"/>
        <end position="193"/>
    </location>
</feature>
<feature type="transmembrane region" description="Helical" evidence="5">
    <location>
        <begin position="86"/>
        <end position="104"/>
    </location>
</feature>
<feature type="transmembrane region" description="Helical" evidence="5">
    <location>
        <begin position="361"/>
        <end position="384"/>
    </location>
</feature>
<dbReference type="Gene3D" id="1.20.1250.20">
    <property type="entry name" value="MFS general substrate transporter like domains"/>
    <property type="match status" value="2"/>
</dbReference>
<keyword evidence="1 5" id="KW-0812">Transmembrane</keyword>
<feature type="transmembrane region" description="Helical" evidence="5">
    <location>
        <begin position="239"/>
        <end position="261"/>
    </location>
</feature>
<feature type="transmembrane region" description="Helical" evidence="5">
    <location>
        <begin position="110"/>
        <end position="135"/>
    </location>
</feature>
<reference evidence="6 8" key="2">
    <citation type="submission" date="2017-10" db="EMBL/GenBank/DDBJ databases">
        <title>Biodiversity and function of Thalassospira species in the particle-attached aromatic-hydrocarbon-degrading consortia from the surface seawater of the China South Sea.</title>
        <authorList>
            <person name="Dong C."/>
            <person name="Liu R."/>
            <person name="Shao Z."/>
        </authorList>
    </citation>
    <scope>NUCLEOTIDE SEQUENCE [LARGE SCALE GENOMIC DNA]</scope>
    <source>
        <strain evidence="6 8">CSC3H3</strain>
    </source>
</reference>
<evidence type="ECO:0000313" key="6">
    <source>
        <dbReference type="EMBL" id="AUG54062.1"/>
    </source>
</evidence>
<organism evidence="7 9">
    <name type="scientific">Thalassospira marina</name>
    <dbReference type="NCBI Taxonomy" id="2048283"/>
    <lineage>
        <taxon>Bacteria</taxon>
        <taxon>Pseudomonadati</taxon>
        <taxon>Pseudomonadota</taxon>
        <taxon>Alphaproteobacteria</taxon>
        <taxon>Rhodospirillales</taxon>
        <taxon>Thalassospiraceae</taxon>
        <taxon>Thalassospira</taxon>
    </lineage>
</organism>
<name>A0A2N3KBT1_9PROT</name>
<dbReference type="Proteomes" id="UP000233458">
    <property type="component" value="Chromosome"/>
</dbReference>
<feature type="transmembrane region" description="Helical" evidence="5">
    <location>
        <begin position="390"/>
        <end position="409"/>
    </location>
</feature>
<protein>
    <submittedName>
        <fullName evidence="7">MFS transporter</fullName>
    </submittedName>
</protein>
<evidence type="ECO:0000256" key="1">
    <source>
        <dbReference type="ARBA" id="ARBA00022692"/>
    </source>
</evidence>
<feature type="transmembrane region" description="Helical" evidence="5">
    <location>
        <begin position="199"/>
        <end position="219"/>
    </location>
</feature>
<sequence length="435" mass="47577">MPEAQNPTEPDAHAPGNLGGEAPSQTAFATGPGASPTGWRNNPEVLLILMAAAMPLSFSTWMALLNNFSVEMADFTGREIGILQSLREIPGFLAFTAIFALLIFREQTFAVISLLVLGLGVAISGYFPTVIGLYCTTVLMSIGFHYFETMQQALSLQWVAKDRTAMVMGRQLSAKSIASLFMFGGVWILMEIFQMPYRGVYVVGGALTVILAIIAWMVFPKFKDAHPQTRKLILRRRYWLYYALTFMAGARRQIFTVFAGFLMVEKFGYDVGTITILYLLNHAINMVLAPKIGRLIGKWGERRALIVEYCGLFIVFTSYAFVQNAHIAAGLYVVDHMFFAMAIAMKTYFQKIADPRDISSTAGVSFTINHIAAVFLPAAFGLLWLVSPSAVFLTGAVLALGSLILSLNVPNDPRPGNEVVFGGSEDGAAIGQAAR</sequence>
<gene>
    <name evidence="7" type="ORF">COO20_25425</name>
    <name evidence="6" type="ORF">CSC3H3_16015</name>
</gene>
<keyword evidence="8" id="KW-1185">Reference proteome</keyword>
<dbReference type="InterPro" id="IPR036259">
    <property type="entry name" value="MFS_trans_sf"/>
</dbReference>
<dbReference type="AlphaFoldDB" id="A0A2N3KBT1"/>
<dbReference type="KEGG" id="thac:CSC3H3_16015"/>
<evidence type="ECO:0000313" key="9">
    <source>
        <dbReference type="Proteomes" id="UP000233597"/>
    </source>
</evidence>
<feature type="transmembrane region" description="Helical" evidence="5">
    <location>
        <begin position="305"/>
        <end position="322"/>
    </location>
</feature>
<dbReference type="SUPFAM" id="SSF103473">
    <property type="entry name" value="MFS general substrate transporter"/>
    <property type="match status" value="1"/>
</dbReference>
<dbReference type="Proteomes" id="UP000233597">
    <property type="component" value="Unassembled WGS sequence"/>
</dbReference>
<accession>A0A2N3KBT1</accession>
<keyword evidence="3 5" id="KW-0472">Membrane</keyword>
<keyword evidence="2 5" id="KW-1133">Transmembrane helix</keyword>